<organism evidence="9 10">
    <name type="scientific">Salipiger mucosus DSM 16094</name>
    <dbReference type="NCBI Taxonomy" id="1123237"/>
    <lineage>
        <taxon>Bacteria</taxon>
        <taxon>Pseudomonadati</taxon>
        <taxon>Pseudomonadota</taxon>
        <taxon>Alphaproteobacteria</taxon>
        <taxon>Rhodobacterales</taxon>
        <taxon>Roseobacteraceae</taxon>
        <taxon>Salipiger</taxon>
    </lineage>
</organism>
<dbReference type="HOGENOM" id="CLU_699986_0_0_5"/>
<feature type="transmembrane region" description="Helical" evidence="7">
    <location>
        <begin position="106"/>
        <end position="124"/>
    </location>
</feature>
<dbReference type="STRING" id="1123237.Salmuc_02895"/>
<feature type="compositionally biased region" description="Basic residues" evidence="6">
    <location>
        <begin position="294"/>
        <end position="303"/>
    </location>
</feature>
<keyword evidence="10" id="KW-1185">Reference proteome</keyword>
<feature type="transmembrane region" description="Helical" evidence="7">
    <location>
        <begin position="131"/>
        <end position="155"/>
    </location>
</feature>
<sequence>MTPRHLTLVTFLMLTALIVVGQLYLTIPLSEDIAELFRTDLSAAAWAGTAFGLAYAAGFLVWGPLSDRFGRRIILLCGLVATTMATALLGAAGSIGWFLAGRALQGFVASSFPPVALSLVAEALPPERRPLGVSLISFAFLAAAPVAQFAGVSVAASPTGLMLGLAPLYLVMAAGLALALPRGAGSAVGGTDPAEGRMASLLANPVVVTGWLAALTVLFGFVSFQGGDRDGGRGRIRSADRSSRRASSPGPEPGRGTPVKALGCACHSTHRAVHLRNRVDPGRCGRCADGGRVRARVGRRGPGRARADRDPGWGGLRSQSRAGPVRLHLLAFRRRERGLARGDGPGPGGTGASLRHPCRTSRCRCRRHHPRARPPARGPSHAGNLTHFEEGTAP</sequence>
<feature type="domain" description="Major facilitator superfamily (MFS) profile" evidence="8">
    <location>
        <begin position="8"/>
        <end position="394"/>
    </location>
</feature>
<feature type="transmembrane region" description="Helical" evidence="7">
    <location>
        <begin position="74"/>
        <end position="100"/>
    </location>
</feature>
<gene>
    <name evidence="9" type="ORF">Salmuc_02895</name>
</gene>
<feature type="transmembrane region" description="Helical" evidence="7">
    <location>
        <begin position="45"/>
        <end position="62"/>
    </location>
</feature>
<feature type="region of interest" description="Disordered" evidence="6">
    <location>
        <begin position="232"/>
        <end position="258"/>
    </location>
</feature>
<keyword evidence="4 7" id="KW-1133">Transmembrane helix</keyword>
<evidence type="ECO:0000313" key="10">
    <source>
        <dbReference type="Proteomes" id="UP000015347"/>
    </source>
</evidence>
<feature type="transmembrane region" description="Helical" evidence="7">
    <location>
        <begin position="161"/>
        <end position="180"/>
    </location>
</feature>
<dbReference type="SUPFAM" id="SSF103473">
    <property type="entry name" value="MFS general substrate transporter"/>
    <property type="match status" value="1"/>
</dbReference>
<keyword evidence="3 7" id="KW-0812">Transmembrane</keyword>
<dbReference type="InterPro" id="IPR036259">
    <property type="entry name" value="MFS_trans_sf"/>
</dbReference>
<feature type="transmembrane region" description="Helical" evidence="7">
    <location>
        <begin position="201"/>
        <end position="224"/>
    </location>
</feature>
<feature type="region of interest" description="Disordered" evidence="6">
    <location>
        <begin position="338"/>
        <end position="394"/>
    </location>
</feature>
<evidence type="ECO:0000256" key="6">
    <source>
        <dbReference type="SAM" id="MobiDB-lite"/>
    </source>
</evidence>
<feature type="compositionally biased region" description="Gly residues" evidence="6">
    <location>
        <begin position="341"/>
        <end position="351"/>
    </location>
</feature>
<feature type="compositionally biased region" description="Basic and acidic residues" evidence="6">
    <location>
        <begin position="232"/>
        <end position="243"/>
    </location>
</feature>
<dbReference type="Pfam" id="PF07690">
    <property type="entry name" value="MFS_1"/>
    <property type="match status" value="1"/>
</dbReference>
<reference evidence="10" key="1">
    <citation type="journal article" date="2014" name="Stand. Genomic Sci.">
        <title>Genome sequence of the exopolysaccharide-producing Salipiger mucosus type strain (DSM 16094(T)), a moderately halophilic member of the Roseobacter clade.</title>
        <authorList>
            <person name="Riedel T."/>
            <person name="Spring S."/>
            <person name="Fiebig A."/>
            <person name="Petersen J."/>
            <person name="Kyrpides N.C."/>
            <person name="Goker M."/>
            <person name="Klenk H.P."/>
        </authorList>
    </citation>
    <scope>NUCLEOTIDE SEQUENCE [LARGE SCALE GENOMIC DNA]</scope>
    <source>
        <strain evidence="10">DSM 16094</strain>
    </source>
</reference>
<dbReference type="GO" id="GO:0016020">
    <property type="term" value="C:membrane"/>
    <property type="evidence" value="ECO:0007669"/>
    <property type="project" value="UniProtKB-SubCell"/>
</dbReference>
<dbReference type="eggNOG" id="COG2814">
    <property type="taxonomic scope" value="Bacteria"/>
</dbReference>
<evidence type="ECO:0000313" key="9">
    <source>
        <dbReference type="EMBL" id="EPX76393.1"/>
    </source>
</evidence>
<evidence type="ECO:0000256" key="4">
    <source>
        <dbReference type="ARBA" id="ARBA00022989"/>
    </source>
</evidence>
<dbReference type="InterPro" id="IPR020846">
    <property type="entry name" value="MFS_dom"/>
</dbReference>
<evidence type="ECO:0000259" key="8">
    <source>
        <dbReference type="PROSITE" id="PS50850"/>
    </source>
</evidence>
<comment type="caution">
    <text evidence="9">The sequence shown here is derived from an EMBL/GenBank/DDBJ whole genome shotgun (WGS) entry which is preliminary data.</text>
</comment>
<evidence type="ECO:0000256" key="7">
    <source>
        <dbReference type="SAM" id="Phobius"/>
    </source>
</evidence>
<feature type="region of interest" description="Disordered" evidence="6">
    <location>
        <begin position="294"/>
        <end position="320"/>
    </location>
</feature>
<keyword evidence="5 7" id="KW-0472">Membrane</keyword>
<proteinExistence type="predicted"/>
<dbReference type="PANTHER" id="PTHR42718:SF9">
    <property type="entry name" value="MAJOR FACILITATOR SUPERFAMILY MULTIDRUG TRANSPORTER MFSC"/>
    <property type="match status" value="1"/>
</dbReference>
<keyword evidence="2" id="KW-0813">Transport</keyword>
<dbReference type="PANTHER" id="PTHR42718">
    <property type="entry name" value="MAJOR FACILITATOR SUPERFAMILY MULTIDRUG TRANSPORTER MFSC"/>
    <property type="match status" value="1"/>
</dbReference>
<evidence type="ECO:0000256" key="3">
    <source>
        <dbReference type="ARBA" id="ARBA00022692"/>
    </source>
</evidence>
<dbReference type="InterPro" id="IPR011701">
    <property type="entry name" value="MFS"/>
</dbReference>
<comment type="subcellular location">
    <subcellularLocation>
        <location evidence="1">Membrane</location>
        <topology evidence="1">Multi-pass membrane protein</topology>
    </subcellularLocation>
</comment>
<dbReference type="Gene3D" id="1.20.1720.10">
    <property type="entry name" value="Multidrug resistance protein D"/>
    <property type="match status" value="1"/>
</dbReference>
<dbReference type="EMBL" id="APVH01000050">
    <property type="protein sequence ID" value="EPX76393.1"/>
    <property type="molecule type" value="Genomic_DNA"/>
</dbReference>
<dbReference type="Proteomes" id="UP000015347">
    <property type="component" value="Unassembled WGS sequence"/>
</dbReference>
<evidence type="ECO:0000256" key="1">
    <source>
        <dbReference type="ARBA" id="ARBA00004141"/>
    </source>
</evidence>
<dbReference type="AlphaFoldDB" id="S9Q9S5"/>
<name>S9Q9S5_9RHOB</name>
<evidence type="ECO:0000256" key="2">
    <source>
        <dbReference type="ARBA" id="ARBA00022448"/>
    </source>
</evidence>
<accession>S9Q9S5</accession>
<dbReference type="GO" id="GO:0022857">
    <property type="term" value="F:transmembrane transporter activity"/>
    <property type="evidence" value="ECO:0007669"/>
    <property type="project" value="InterPro"/>
</dbReference>
<protein>
    <recommendedName>
        <fullName evidence="8">Major facilitator superfamily (MFS) profile domain-containing protein</fullName>
    </recommendedName>
</protein>
<dbReference type="PROSITE" id="PS50850">
    <property type="entry name" value="MFS"/>
    <property type="match status" value="1"/>
</dbReference>
<evidence type="ECO:0000256" key="5">
    <source>
        <dbReference type="ARBA" id="ARBA00023136"/>
    </source>
</evidence>
<feature type="compositionally biased region" description="Basic residues" evidence="6">
    <location>
        <begin position="356"/>
        <end position="374"/>
    </location>
</feature>
<dbReference type="OrthoDB" id="9800416at2"/>